<gene>
    <name evidence="1" type="ORF">NDU88_009676</name>
</gene>
<reference evidence="1" key="1">
    <citation type="journal article" date="2022" name="bioRxiv">
        <title>Sequencing and chromosome-scale assembly of the giantPleurodeles waltlgenome.</title>
        <authorList>
            <person name="Brown T."/>
            <person name="Elewa A."/>
            <person name="Iarovenko S."/>
            <person name="Subramanian E."/>
            <person name="Araus A.J."/>
            <person name="Petzold A."/>
            <person name="Susuki M."/>
            <person name="Suzuki K.-i.T."/>
            <person name="Hayashi T."/>
            <person name="Toyoda A."/>
            <person name="Oliveira C."/>
            <person name="Osipova E."/>
            <person name="Leigh N.D."/>
            <person name="Simon A."/>
            <person name="Yun M.H."/>
        </authorList>
    </citation>
    <scope>NUCLEOTIDE SEQUENCE</scope>
    <source>
        <strain evidence="1">20211129_DDA</strain>
        <tissue evidence="1">Liver</tissue>
    </source>
</reference>
<accession>A0AAV7QS88</accession>
<protein>
    <submittedName>
        <fullName evidence="1">Uncharacterized protein</fullName>
    </submittedName>
</protein>
<name>A0AAV7QS88_PLEWA</name>
<dbReference type="EMBL" id="JANPWB010000010">
    <property type="protein sequence ID" value="KAJ1143367.1"/>
    <property type="molecule type" value="Genomic_DNA"/>
</dbReference>
<keyword evidence="2" id="KW-1185">Reference proteome</keyword>
<comment type="caution">
    <text evidence="1">The sequence shown here is derived from an EMBL/GenBank/DDBJ whole genome shotgun (WGS) entry which is preliminary data.</text>
</comment>
<dbReference type="Proteomes" id="UP001066276">
    <property type="component" value="Chromosome 6"/>
</dbReference>
<evidence type="ECO:0000313" key="1">
    <source>
        <dbReference type="EMBL" id="KAJ1143367.1"/>
    </source>
</evidence>
<evidence type="ECO:0000313" key="2">
    <source>
        <dbReference type="Proteomes" id="UP001066276"/>
    </source>
</evidence>
<organism evidence="1 2">
    <name type="scientific">Pleurodeles waltl</name>
    <name type="common">Iberian ribbed newt</name>
    <dbReference type="NCBI Taxonomy" id="8319"/>
    <lineage>
        <taxon>Eukaryota</taxon>
        <taxon>Metazoa</taxon>
        <taxon>Chordata</taxon>
        <taxon>Craniata</taxon>
        <taxon>Vertebrata</taxon>
        <taxon>Euteleostomi</taxon>
        <taxon>Amphibia</taxon>
        <taxon>Batrachia</taxon>
        <taxon>Caudata</taxon>
        <taxon>Salamandroidea</taxon>
        <taxon>Salamandridae</taxon>
        <taxon>Pleurodelinae</taxon>
        <taxon>Pleurodeles</taxon>
    </lineage>
</organism>
<dbReference type="AlphaFoldDB" id="A0AAV7QS88"/>
<sequence length="107" mass="10770">MCGIGGAASSISSARTLAPGLAACTRLRLSASPQPAPEPIPGDAVTAVLSRGVPSFLRPVSSAALTVAQCIVAGHARSDSCCCRSGCSTLGILAVPRARFFRGTERT</sequence>
<proteinExistence type="predicted"/>